<protein>
    <recommendedName>
        <fullName evidence="4">Extracellular protein</fullName>
    </recommendedName>
</protein>
<accession>A0A0R1IYE7</accession>
<reference evidence="2 3" key="1">
    <citation type="journal article" date="2015" name="Genome Announc.">
        <title>Expanding the biotechnology potential of lactobacilli through comparative genomics of 213 strains and associated genera.</title>
        <authorList>
            <person name="Sun Z."/>
            <person name="Harris H.M."/>
            <person name="McCann A."/>
            <person name="Guo C."/>
            <person name="Argimon S."/>
            <person name="Zhang W."/>
            <person name="Yang X."/>
            <person name="Jeffery I.B."/>
            <person name="Cooney J.C."/>
            <person name="Kagawa T.F."/>
            <person name="Liu W."/>
            <person name="Song Y."/>
            <person name="Salvetti E."/>
            <person name="Wrobel A."/>
            <person name="Rasinkangas P."/>
            <person name="Parkhill J."/>
            <person name="Rea M.C."/>
            <person name="O'Sullivan O."/>
            <person name="Ritari J."/>
            <person name="Douillard F.P."/>
            <person name="Paul Ross R."/>
            <person name="Yang R."/>
            <person name="Briner A.E."/>
            <person name="Felis G.E."/>
            <person name="de Vos W.M."/>
            <person name="Barrangou R."/>
            <person name="Klaenhammer T.R."/>
            <person name="Caufield P.W."/>
            <person name="Cui Y."/>
            <person name="Zhang H."/>
            <person name="O'Toole P.W."/>
        </authorList>
    </citation>
    <scope>NUCLEOTIDE SEQUENCE [LARGE SCALE GENOMIC DNA]</scope>
    <source>
        <strain evidence="2 3">DSM 20183</strain>
    </source>
</reference>
<dbReference type="Proteomes" id="UP000050929">
    <property type="component" value="Unassembled WGS sequence"/>
</dbReference>
<gene>
    <name evidence="2" type="ORF">FC72_GL000566</name>
</gene>
<dbReference type="PATRIC" id="fig|1423811.3.peg.575"/>
<name>A0A0R1IYE7_9LACO</name>
<evidence type="ECO:0000313" key="2">
    <source>
        <dbReference type="EMBL" id="KRK64254.1"/>
    </source>
</evidence>
<dbReference type="RefSeq" id="WP_057766176.1">
    <property type="nucleotide sequence ID" value="NZ_AZDG01000014.1"/>
</dbReference>
<dbReference type="AlphaFoldDB" id="A0A0R1IYE7"/>
<sequence length="738" mass="79611">MSGKAKKILMISLQACLFLLVFFSLSIKVSADDVRVQAPKGLNYNSIQNLFNDPNPIWGTSGDDNRYRNAFVMANNGFSNVDPYSAIGGINQAGDSSDTTGYMWSKSNNMLDITKSQTFGFWVAAGPGSSGKMDASLAFVLQNDPKGENARATLGNEASGKPIMTPPEGLGVWAPDTSNPAGAIQNSWAIELDTNSNNSNITNNAFDVGLQTAKPHIASNYPGKSSSYVNVGTNTYQLIHQGVMYHYLGSNTSGHYWHHLSVKYSPNSDGKTADVTYTINDKNPDGTENSSTGTETQTNPIKESKTETVDLSQFHLNGSKKLYWGFTGSASSLGGGLLLVLESIPTIVDGSITSQLIDDSQDGRVLDDPEGNNYINSGDNLTYKYQVKYNSGTVDLKDILANINLPNMTTFKSGTVTFANGNTETITSSEYSKNLITHTISTSPTTNALNENNKTATIEIHVGTAYSMLGTTVPKSYASFKGNTYIGDTYAPGFIIRPSVPKHTLSLTSTTQSSQEIQQDQDATIDGNLKYSDGAKFDTQGADIHVNVDGEDQDLINVGSSGSDTSLSFSQILSGTDLKAGTHKITIFASDSYYIKSNSMTFTVIVDDKYSKINASDAYSFRTLNGASARIIKRQGDWPLSVTSKNSSWELDAQASPLMDGDKEFAGYIIYKDADSTRDMQDNLIKIGESKDAETGTTSIPDKYDWTSDSGVLLQSTTDVTSGNYVGQIDWTLVDSLN</sequence>
<feature type="region of interest" description="Disordered" evidence="1">
    <location>
        <begin position="280"/>
        <end position="305"/>
    </location>
</feature>
<evidence type="ECO:0000256" key="1">
    <source>
        <dbReference type="SAM" id="MobiDB-lite"/>
    </source>
</evidence>
<dbReference type="OrthoDB" id="2320587at2"/>
<feature type="compositionally biased region" description="Polar residues" evidence="1">
    <location>
        <begin position="280"/>
        <end position="301"/>
    </location>
</feature>
<evidence type="ECO:0000313" key="3">
    <source>
        <dbReference type="Proteomes" id="UP000050929"/>
    </source>
</evidence>
<evidence type="ECO:0008006" key="4">
    <source>
        <dbReference type="Google" id="ProtNLM"/>
    </source>
</evidence>
<organism evidence="2 3">
    <name type="scientific">Companilactobacillus tucceti DSM 20183</name>
    <dbReference type="NCBI Taxonomy" id="1423811"/>
    <lineage>
        <taxon>Bacteria</taxon>
        <taxon>Bacillati</taxon>
        <taxon>Bacillota</taxon>
        <taxon>Bacilli</taxon>
        <taxon>Lactobacillales</taxon>
        <taxon>Lactobacillaceae</taxon>
        <taxon>Companilactobacillus</taxon>
    </lineage>
</organism>
<comment type="caution">
    <text evidence="2">The sequence shown here is derived from an EMBL/GenBank/DDBJ whole genome shotgun (WGS) entry which is preliminary data.</text>
</comment>
<proteinExistence type="predicted"/>
<keyword evidence="3" id="KW-1185">Reference proteome</keyword>
<dbReference type="EMBL" id="AZDG01000014">
    <property type="protein sequence ID" value="KRK64254.1"/>
    <property type="molecule type" value="Genomic_DNA"/>
</dbReference>
<dbReference type="STRING" id="1423811.FC72_GL000566"/>